<protein>
    <submittedName>
        <fullName evidence="5">Peptidoglycan DD-metalloendopeptidase family protein</fullName>
    </submittedName>
</protein>
<name>A0ABT2I8V1_9SPHN</name>
<gene>
    <name evidence="5" type="ORF">NZK81_16940</name>
</gene>
<keyword evidence="6" id="KW-1185">Reference proteome</keyword>
<dbReference type="EMBL" id="JANZXA010000013">
    <property type="protein sequence ID" value="MCT2401238.1"/>
    <property type="molecule type" value="Genomic_DNA"/>
</dbReference>
<evidence type="ECO:0000256" key="2">
    <source>
        <dbReference type="SAM" id="Coils"/>
    </source>
</evidence>
<dbReference type="Pfam" id="PF01551">
    <property type="entry name" value="Peptidase_M23"/>
    <property type="match status" value="1"/>
</dbReference>
<evidence type="ECO:0000256" key="1">
    <source>
        <dbReference type="ARBA" id="ARBA00022729"/>
    </source>
</evidence>
<dbReference type="InterPro" id="IPR050570">
    <property type="entry name" value="Cell_wall_metabolism_enzyme"/>
</dbReference>
<proteinExistence type="predicted"/>
<feature type="signal peptide" evidence="3">
    <location>
        <begin position="1"/>
        <end position="22"/>
    </location>
</feature>
<accession>A0ABT2I8V1</accession>
<dbReference type="PANTHER" id="PTHR21666:SF289">
    <property type="entry name" value="L-ALA--D-GLU ENDOPEPTIDASE"/>
    <property type="match status" value="1"/>
</dbReference>
<feature type="domain" description="M23ase beta-sheet core" evidence="4">
    <location>
        <begin position="316"/>
        <end position="404"/>
    </location>
</feature>
<evidence type="ECO:0000313" key="6">
    <source>
        <dbReference type="Proteomes" id="UP001165583"/>
    </source>
</evidence>
<dbReference type="Proteomes" id="UP001165583">
    <property type="component" value="Unassembled WGS sequence"/>
</dbReference>
<feature type="chain" id="PRO_5046512927" evidence="3">
    <location>
        <begin position="23"/>
        <end position="411"/>
    </location>
</feature>
<evidence type="ECO:0000259" key="4">
    <source>
        <dbReference type="Pfam" id="PF01551"/>
    </source>
</evidence>
<dbReference type="InterPro" id="IPR016047">
    <property type="entry name" value="M23ase_b-sheet_dom"/>
</dbReference>
<dbReference type="CDD" id="cd12797">
    <property type="entry name" value="M23_peptidase"/>
    <property type="match status" value="1"/>
</dbReference>
<dbReference type="InterPro" id="IPR011055">
    <property type="entry name" value="Dup_hybrid_motif"/>
</dbReference>
<dbReference type="SUPFAM" id="SSF51261">
    <property type="entry name" value="Duplicated hybrid motif"/>
    <property type="match status" value="1"/>
</dbReference>
<feature type="coiled-coil region" evidence="2">
    <location>
        <begin position="46"/>
        <end position="108"/>
    </location>
</feature>
<reference evidence="5" key="1">
    <citation type="submission" date="2022-09" db="EMBL/GenBank/DDBJ databases">
        <title>Novosphingobium sp. Nov., a polycyclic aromatic hydrocarbon-degrading bacterium isolated form mangrove sediments in HongKong.</title>
        <authorList>
            <person name="Hu Z."/>
        </authorList>
    </citation>
    <scope>NUCLEOTIDE SEQUENCE</scope>
    <source>
        <strain evidence="5">HK4-1</strain>
    </source>
</reference>
<sequence length="411" mass="43946">MKPVLRLSLIAAAGVAAVFAMQALTQQGALAVLDPAADATRAQEDMLAARREGEAARKRAEKLEARARAVTEKADRTAREAAAVAARIQETEAALAAQQAKIDLISSQRAALRADLARQQQPLARLTGSLQRLSRRPPVLALLRPGSVRDAVYMRALLDTLLPEVQQRTTDLRAEIERGRALERSAQAAASELRSTEGQMRERRKQLAAIESRQRLASRKASGIAARESERALALAEKVRDLGDLVEEMGKQGALRRDLAALPGPIMRPPRPEDAQVVAASQFTPPPEGLASYMLPVTGRVLVGFGEDAPGQARSGGLVLVTRANAQVVAPAPGRVAFAGPYRGYGRIVIVEHDGGWTSLVTGLVRLDVAVGDKVVAGSPIGMTGPGEPQVMVELRRDGEPVNPLQYIRSL</sequence>
<keyword evidence="2" id="KW-0175">Coiled coil</keyword>
<evidence type="ECO:0000313" key="5">
    <source>
        <dbReference type="EMBL" id="MCT2401238.1"/>
    </source>
</evidence>
<evidence type="ECO:0000256" key="3">
    <source>
        <dbReference type="SAM" id="SignalP"/>
    </source>
</evidence>
<comment type="caution">
    <text evidence="5">The sequence shown here is derived from an EMBL/GenBank/DDBJ whole genome shotgun (WGS) entry which is preliminary data.</text>
</comment>
<dbReference type="PANTHER" id="PTHR21666">
    <property type="entry name" value="PEPTIDASE-RELATED"/>
    <property type="match status" value="1"/>
</dbReference>
<dbReference type="RefSeq" id="WP_260047264.1">
    <property type="nucleotide sequence ID" value="NZ_JANZXA010000013.1"/>
</dbReference>
<organism evidence="5 6">
    <name type="scientific">Novosphingobium mangrovi</name>
    <name type="common">ex Huang et al. 2023</name>
    <dbReference type="NCBI Taxonomy" id="2976432"/>
    <lineage>
        <taxon>Bacteria</taxon>
        <taxon>Pseudomonadati</taxon>
        <taxon>Pseudomonadota</taxon>
        <taxon>Alphaproteobacteria</taxon>
        <taxon>Sphingomonadales</taxon>
        <taxon>Sphingomonadaceae</taxon>
        <taxon>Novosphingobium</taxon>
    </lineage>
</organism>
<dbReference type="Gene3D" id="2.70.70.10">
    <property type="entry name" value="Glucose Permease (Domain IIA)"/>
    <property type="match status" value="1"/>
</dbReference>
<keyword evidence="1 3" id="KW-0732">Signal</keyword>